<proteinExistence type="predicted"/>
<reference evidence="2" key="1">
    <citation type="submission" date="2020-10" db="EMBL/GenBank/DDBJ databases">
        <authorList>
            <person name="Castelo-Branco R."/>
            <person name="Eusebio N."/>
            <person name="Adriana R."/>
            <person name="Vieira A."/>
            <person name="Brugerolle De Fraissinette N."/>
            <person name="Rezende De Castro R."/>
            <person name="Schneider M.P."/>
            <person name="Vasconcelos V."/>
            <person name="Leao P.N."/>
        </authorList>
    </citation>
    <scope>NUCLEOTIDE SEQUENCE</scope>
    <source>
        <strain evidence="2">LEGE 11480</strain>
    </source>
</reference>
<evidence type="ECO:0000256" key="1">
    <source>
        <dbReference type="SAM" id="MobiDB-lite"/>
    </source>
</evidence>
<feature type="region of interest" description="Disordered" evidence="1">
    <location>
        <begin position="1"/>
        <end position="25"/>
    </location>
</feature>
<protein>
    <recommendedName>
        <fullName evidence="4">BrnA antitoxin of type II toxin-antitoxin system</fullName>
    </recommendedName>
</protein>
<organism evidence="2 3">
    <name type="scientific">Romeriopsis navalis LEGE 11480</name>
    <dbReference type="NCBI Taxonomy" id="2777977"/>
    <lineage>
        <taxon>Bacteria</taxon>
        <taxon>Bacillati</taxon>
        <taxon>Cyanobacteriota</taxon>
        <taxon>Cyanophyceae</taxon>
        <taxon>Leptolyngbyales</taxon>
        <taxon>Leptolyngbyaceae</taxon>
        <taxon>Romeriopsis</taxon>
        <taxon>Romeriopsis navalis</taxon>
    </lineage>
</organism>
<evidence type="ECO:0000313" key="3">
    <source>
        <dbReference type="Proteomes" id="UP000625316"/>
    </source>
</evidence>
<dbReference type="EMBL" id="JADEXQ010000012">
    <property type="protein sequence ID" value="MBE9029183.1"/>
    <property type="molecule type" value="Genomic_DNA"/>
</dbReference>
<evidence type="ECO:0000313" key="2">
    <source>
        <dbReference type="EMBL" id="MBE9029183.1"/>
    </source>
</evidence>
<accession>A0A928VK28</accession>
<dbReference type="AlphaFoldDB" id="A0A928VK28"/>
<comment type="caution">
    <text evidence="2">The sequence shown here is derived from an EMBL/GenBank/DDBJ whole genome shotgun (WGS) entry which is preliminary data.</text>
</comment>
<dbReference type="Proteomes" id="UP000625316">
    <property type="component" value="Unassembled WGS sequence"/>
</dbReference>
<evidence type="ECO:0008006" key="4">
    <source>
        <dbReference type="Google" id="ProtNLM"/>
    </source>
</evidence>
<sequence length="92" mass="10114">MSNTSKTDWTRIDAMSDDDIGTSDIPPLTDDFFEKAQLRMPEASAGTVSVSVDFETLAWFQSKGDAAEQHMAAALKIYAEAQRNVIGERRSA</sequence>
<keyword evidence="3" id="KW-1185">Reference proteome</keyword>
<name>A0A928VK28_9CYAN</name>
<gene>
    <name evidence="2" type="ORF">IQ266_05330</name>
</gene>